<sequence length="320" mass="34180">MSDANRGVLLGAGAYLMWAFSTLYWPFVAAAAPLEILAQRMVWSLATILVILAVRRHWRWLIGVLRSPRQMLMLAGAAALISVNWGLFIVAVNSGQATQAALGYFINPLVSVTLGVLVFAERLRPAQWVAVGLGGVAVAVLGFAYGAPPWLALGMAFSFATYGVLKKFTRLDGLESLAIETLLMFVPAAAYVVYLQATGAGTLFSVSGTHTALLVATGLITTVPLLCFGAAARRVPLSMLGLLQFMVPVLQFLFAWLIFEEPLSASRWFGFAIVWVALVVFATDMLRTARLNRAASRDAARTAAREDTGTAPSGSPAPSA</sequence>
<evidence type="ECO:0000313" key="11">
    <source>
        <dbReference type="EMBL" id="MFC3994596.1"/>
    </source>
</evidence>
<feature type="transmembrane region" description="Helical" evidence="9">
    <location>
        <begin position="177"/>
        <end position="197"/>
    </location>
</feature>
<comment type="subcellular location">
    <subcellularLocation>
        <location evidence="1">Cell membrane</location>
        <topology evidence="1">Multi-pass membrane protein</topology>
    </subcellularLocation>
</comment>
<dbReference type="SUPFAM" id="SSF103481">
    <property type="entry name" value="Multidrug resistance efflux transporter EmrE"/>
    <property type="match status" value="2"/>
</dbReference>
<dbReference type="InterPro" id="IPR004626">
    <property type="entry name" value="RarD"/>
</dbReference>
<evidence type="ECO:0000313" key="12">
    <source>
        <dbReference type="Proteomes" id="UP001595847"/>
    </source>
</evidence>
<evidence type="ECO:0000256" key="5">
    <source>
        <dbReference type="ARBA" id="ARBA00022692"/>
    </source>
</evidence>
<feature type="transmembrane region" description="Helical" evidence="9">
    <location>
        <begin position="126"/>
        <end position="144"/>
    </location>
</feature>
<evidence type="ECO:0000256" key="1">
    <source>
        <dbReference type="ARBA" id="ARBA00004651"/>
    </source>
</evidence>
<feature type="transmembrane region" description="Helical" evidence="9">
    <location>
        <begin position="265"/>
        <end position="283"/>
    </location>
</feature>
<comment type="similarity">
    <text evidence="2">Belongs to the EamA transporter family.</text>
</comment>
<comment type="caution">
    <text evidence="11">The sequence shown here is derived from an EMBL/GenBank/DDBJ whole genome shotgun (WGS) entry which is preliminary data.</text>
</comment>
<feature type="transmembrane region" description="Helical" evidence="9">
    <location>
        <begin position="7"/>
        <end position="25"/>
    </location>
</feature>
<dbReference type="PANTHER" id="PTHR22911">
    <property type="entry name" value="ACYL-MALONYL CONDENSING ENZYME-RELATED"/>
    <property type="match status" value="1"/>
</dbReference>
<evidence type="ECO:0000256" key="3">
    <source>
        <dbReference type="ARBA" id="ARBA00022448"/>
    </source>
</evidence>
<feature type="domain" description="EamA" evidence="10">
    <location>
        <begin position="151"/>
        <end position="281"/>
    </location>
</feature>
<reference evidence="12" key="1">
    <citation type="journal article" date="2019" name="Int. J. Syst. Evol. Microbiol.">
        <title>The Global Catalogue of Microorganisms (GCM) 10K type strain sequencing project: providing services to taxonomists for standard genome sequencing and annotation.</title>
        <authorList>
            <consortium name="The Broad Institute Genomics Platform"/>
            <consortium name="The Broad Institute Genome Sequencing Center for Infectious Disease"/>
            <person name="Wu L."/>
            <person name="Ma J."/>
        </authorList>
    </citation>
    <scope>NUCLEOTIDE SEQUENCE [LARGE SCALE GENOMIC DNA]</scope>
    <source>
        <strain evidence="12">TBRC 1826</strain>
    </source>
</reference>
<dbReference type="PANTHER" id="PTHR22911:SF137">
    <property type="entry name" value="SOLUTE CARRIER FAMILY 35 MEMBER G2-RELATED"/>
    <property type="match status" value="1"/>
</dbReference>
<evidence type="ECO:0000259" key="10">
    <source>
        <dbReference type="Pfam" id="PF00892"/>
    </source>
</evidence>
<keyword evidence="12" id="KW-1185">Reference proteome</keyword>
<proteinExistence type="inferred from homology"/>
<accession>A0ABV8FEN5</accession>
<feature type="transmembrane region" description="Helical" evidence="9">
    <location>
        <begin position="74"/>
        <end position="95"/>
    </location>
</feature>
<dbReference type="EMBL" id="JBHSBH010000003">
    <property type="protein sequence ID" value="MFC3994596.1"/>
    <property type="molecule type" value="Genomic_DNA"/>
</dbReference>
<feature type="transmembrane region" description="Helical" evidence="9">
    <location>
        <begin position="150"/>
        <end position="165"/>
    </location>
</feature>
<feature type="transmembrane region" description="Helical" evidence="9">
    <location>
        <begin position="239"/>
        <end position="259"/>
    </location>
</feature>
<feature type="transmembrane region" description="Helical" evidence="9">
    <location>
        <begin position="37"/>
        <end position="54"/>
    </location>
</feature>
<keyword evidence="6 9" id="KW-1133">Transmembrane helix</keyword>
<dbReference type="InterPro" id="IPR037185">
    <property type="entry name" value="EmrE-like"/>
</dbReference>
<feature type="region of interest" description="Disordered" evidence="8">
    <location>
        <begin position="300"/>
        <end position="320"/>
    </location>
</feature>
<name>A0ABV8FEN5_9ACTN</name>
<feature type="transmembrane region" description="Helical" evidence="9">
    <location>
        <begin position="209"/>
        <end position="232"/>
    </location>
</feature>
<gene>
    <name evidence="11" type="primary">rarD</name>
    <name evidence="11" type="ORF">ACFOVU_01610</name>
</gene>
<evidence type="ECO:0000256" key="7">
    <source>
        <dbReference type="ARBA" id="ARBA00023136"/>
    </source>
</evidence>
<dbReference type="Pfam" id="PF00892">
    <property type="entry name" value="EamA"/>
    <property type="match status" value="2"/>
</dbReference>
<keyword evidence="5 9" id="KW-0812">Transmembrane</keyword>
<evidence type="ECO:0000256" key="6">
    <source>
        <dbReference type="ARBA" id="ARBA00022989"/>
    </source>
</evidence>
<keyword evidence="7 9" id="KW-0472">Membrane</keyword>
<dbReference type="InterPro" id="IPR000620">
    <property type="entry name" value="EamA_dom"/>
</dbReference>
<evidence type="ECO:0000256" key="4">
    <source>
        <dbReference type="ARBA" id="ARBA00022475"/>
    </source>
</evidence>
<dbReference type="Proteomes" id="UP001595847">
    <property type="component" value="Unassembled WGS sequence"/>
</dbReference>
<evidence type="ECO:0000256" key="9">
    <source>
        <dbReference type="SAM" id="Phobius"/>
    </source>
</evidence>
<protein>
    <submittedName>
        <fullName evidence="11">EamA family transporter RarD</fullName>
    </submittedName>
</protein>
<evidence type="ECO:0000256" key="8">
    <source>
        <dbReference type="SAM" id="MobiDB-lite"/>
    </source>
</evidence>
<dbReference type="RefSeq" id="WP_378529461.1">
    <property type="nucleotide sequence ID" value="NZ_JBHSBH010000003.1"/>
</dbReference>
<dbReference type="NCBIfam" id="TIGR00688">
    <property type="entry name" value="rarD"/>
    <property type="match status" value="1"/>
</dbReference>
<feature type="domain" description="EamA" evidence="10">
    <location>
        <begin position="6"/>
        <end position="141"/>
    </location>
</feature>
<organism evidence="11 12">
    <name type="scientific">Nocardiopsis sediminis</name>
    <dbReference type="NCBI Taxonomy" id="1778267"/>
    <lineage>
        <taxon>Bacteria</taxon>
        <taxon>Bacillati</taxon>
        <taxon>Actinomycetota</taxon>
        <taxon>Actinomycetes</taxon>
        <taxon>Streptosporangiales</taxon>
        <taxon>Nocardiopsidaceae</taxon>
        <taxon>Nocardiopsis</taxon>
    </lineage>
</organism>
<keyword evidence="3" id="KW-0813">Transport</keyword>
<evidence type="ECO:0000256" key="2">
    <source>
        <dbReference type="ARBA" id="ARBA00007362"/>
    </source>
</evidence>
<keyword evidence="4" id="KW-1003">Cell membrane</keyword>
<feature type="transmembrane region" description="Helical" evidence="9">
    <location>
        <begin position="101"/>
        <end position="119"/>
    </location>
</feature>